<protein>
    <recommendedName>
        <fullName evidence="9">Cytochrome P450</fullName>
    </recommendedName>
</protein>
<dbReference type="InterPro" id="IPR036396">
    <property type="entry name" value="Cyt_P450_sf"/>
</dbReference>
<dbReference type="SUPFAM" id="SSF48264">
    <property type="entry name" value="Cytochrome P450"/>
    <property type="match status" value="1"/>
</dbReference>
<dbReference type="FunFam" id="1.10.630.10:FF:000011">
    <property type="entry name" value="Cytochrome P450 83B1"/>
    <property type="match status" value="1"/>
</dbReference>
<proteinExistence type="inferred from homology"/>
<dbReference type="GO" id="GO:0004497">
    <property type="term" value="F:monooxygenase activity"/>
    <property type="evidence" value="ECO:0007669"/>
    <property type="project" value="InterPro"/>
</dbReference>
<dbReference type="GO" id="GO:0016705">
    <property type="term" value="F:oxidoreductase activity, acting on paired donors, with incorporation or reduction of molecular oxygen"/>
    <property type="evidence" value="ECO:0007669"/>
    <property type="project" value="InterPro"/>
</dbReference>
<evidence type="ECO:0008006" key="9">
    <source>
        <dbReference type="Google" id="ProtNLM"/>
    </source>
</evidence>
<feature type="compositionally biased region" description="Low complexity" evidence="5">
    <location>
        <begin position="103"/>
        <end position="113"/>
    </location>
</feature>
<dbReference type="InterPro" id="IPR002401">
    <property type="entry name" value="Cyt_P450_E_grp-I"/>
</dbReference>
<evidence type="ECO:0000256" key="6">
    <source>
        <dbReference type="SAM" id="Phobius"/>
    </source>
</evidence>
<dbReference type="PROSITE" id="PS00086">
    <property type="entry name" value="CYTOCHROME_P450"/>
    <property type="match status" value="1"/>
</dbReference>
<name>A0AAW1WT00_RUBAR</name>
<feature type="region of interest" description="Disordered" evidence="5">
    <location>
        <begin position="99"/>
        <end position="122"/>
    </location>
</feature>
<comment type="similarity">
    <text evidence="1">Belongs to the cytochrome P450 family.</text>
</comment>
<dbReference type="PRINTS" id="PR00463">
    <property type="entry name" value="EP450I"/>
</dbReference>
<dbReference type="AlphaFoldDB" id="A0AAW1WT00"/>
<dbReference type="CDD" id="cd11072">
    <property type="entry name" value="CYP71-like"/>
    <property type="match status" value="1"/>
</dbReference>
<dbReference type="GO" id="GO:0005506">
    <property type="term" value="F:iron ion binding"/>
    <property type="evidence" value="ECO:0007669"/>
    <property type="project" value="InterPro"/>
</dbReference>
<gene>
    <name evidence="7" type="ORF">M0R45_024370</name>
</gene>
<evidence type="ECO:0000313" key="7">
    <source>
        <dbReference type="EMBL" id="KAK9927171.1"/>
    </source>
</evidence>
<evidence type="ECO:0000256" key="2">
    <source>
        <dbReference type="ARBA" id="ARBA00022723"/>
    </source>
</evidence>
<dbReference type="Proteomes" id="UP001457282">
    <property type="component" value="Unassembled WGS sequence"/>
</dbReference>
<dbReference type="EMBL" id="JBEDUW010000005">
    <property type="protein sequence ID" value="KAK9927171.1"/>
    <property type="molecule type" value="Genomic_DNA"/>
</dbReference>
<feature type="binding site" description="axial binding residue" evidence="4">
    <location>
        <position position="890"/>
    </location>
    <ligand>
        <name>heme</name>
        <dbReference type="ChEBI" id="CHEBI:30413"/>
    </ligand>
    <ligandPart>
        <name>Fe</name>
        <dbReference type="ChEBI" id="CHEBI:18248"/>
    </ligandPart>
</feature>
<keyword evidence="3 4" id="KW-0408">Iron</keyword>
<keyword evidence="6" id="KW-0812">Transmembrane</keyword>
<feature type="transmembrane region" description="Helical" evidence="6">
    <location>
        <begin position="429"/>
        <end position="450"/>
    </location>
</feature>
<keyword evidence="6" id="KW-0472">Membrane</keyword>
<evidence type="ECO:0000256" key="3">
    <source>
        <dbReference type="ARBA" id="ARBA00023004"/>
    </source>
</evidence>
<sequence length="951" mass="107746">MPEKLQASRARDSSPLSTPELASNHSASYFISPIGYWKARDVIKEHMEAVGMDAKYKCLPWTKHGESIVNDTVPGDVDMSNDLHNDYNMHGLLNDLFRDNANEENSGSSSQPSQPAPNTGPNQEAAKFYQLIEDANVPLISHVMNKEMNEEVNGMDVAGDVNIVEVINGGQEGQQNTAVAVCNQAIENVNVAGHDEMMVDEQNGGPIALVADIRRRRGRGRQNWAVERPEIMRFNSFGQPVAPSKTVARYVRHLGQLAIDRTLFPINVPDWRKFKGRVLDSVWRTLWATIDWSNESTRALEDRIRFVAEAKMNERWKHHKCTLRADWYKPNINTNARFVCGDPHVDPRQWSLLVAYWDSEKGQHRSAMGVINRSRSIMGHTTGTKSFAQVRDEYAQEHGGVEPNRIQMFNLTHRRANEEKKRIQILMDLIINETFSLVLVAIFLILLYRWSFIITTTKNSPPSPPKLPIIGNLHQLQGPYIHRSLQALSQRHGAPDLMLLHFGSFPVIVVSSAEAAAQMFKTHDLTFSSRPKSTAYDKLLYNYKDVALAPYGEYWRQVKSICVLNLLSNKRVRSYRSVREEETKSMIKNIEQSFSSLGGVVDLSKMFARLTIDILTAVALGRKYSSDDEDGQMFEELLKEFMVYLACPIIGDVIPWLAWLSHFSGLNAKIDKVAKQIDDFLDRVVQDHVDRRSKSASMDQGHVNHTGGDDRTEDEGHKDFVDVLLEIQEGNLAGFRIDKVTIKALILDMFAGGTDTTYTALEWTMTELLRHPKVMNKLQNEVRGIMGSKRDMTEDDLIGMSYLRAVIKETLRLHPPFSVVFRMSTEDVKIKSYNIKANTRVILNLWQIGRDPISYNNVEEFEPERFLNSPIDYKGKDFQFIPFGFGRRGCPGSNFAISATEIALASLVHKFDWALPGGEKPIDLDMTESTGATTHRKYPLKAIALPYLACE</sequence>
<accession>A0AAW1WT00</accession>
<dbReference type="InterPro" id="IPR001128">
    <property type="entry name" value="Cyt_P450"/>
</dbReference>
<keyword evidence="4" id="KW-0349">Heme</keyword>
<evidence type="ECO:0000256" key="5">
    <source>
        <dbReference type="SAM" id="MobiDB-lite"/>
    </source>
</evidence>
<evidence type="ECO:0000256" key="4">
    <source>
        <dbReference type="PIRSR" id="PIRSR602401-1"/>
    </source>
</evidence>
<reference evidence="7 8" key="1">
    <citation type="journal article" date="2023" name="G3 (Bethesda)">
        <title>A chromosome-length genome assembly and annotation of blackberry (Rubus argutus, cv. 'Hillquist').</title>
        <authorList>
            <person name="Bruna T."/>
            <person name="Aryal R."/>
            <person name="Dudchenko O."/>
            <person name="Sargent D.J."/>
            <person name="Mead D."/>
            <person name="Buti M."/>
            <person name="Cavallini A."/>
            <person name="Hytonen T."/>
            <person name="Andres J."/>
            <person name="Pham M."/>
            <person name="Weisz D."/>
            <person name="Mascagni F."/>
            <person name="Usai G."/>
            <person name="Natali L."/>
            <person name="Bassil N."/>
            <person name="Fernandez G.E."/>
            <person name="Lomsadze A."/>
            <person name="Armour M."/>
            <person name="Olukolu B."/>
            <person name="Poorten T."/>
            <person name="Britton C."/>
            <person name="Davik J."/>
            <person name="Ashrafi H."/>
            <person name="Aiden E.L."/>
            <person name="Borodovsky M."/>
            <person name="Worthington M."/>
        </authorList>
    </citation>
    <scope>NUCLEOTIDE SEQUENCE [LARGE SCALE GENOMIC DNA]</scope>
    <source>
        <strain evidence="7">PI 553951</strain>
    </source>
</reference>
<comment type="cofactor">
    <cofactor evidence="4">
        <name>heme</name>
        <dbReference type="ChEBI" id="CHEBI:30413"/>
    </cofactor>
</comment>
<evidence type="ECO:0000256" key="1">
    <source>
        <dbReference type="ARBA" id="ARBA00010617"/>
    </source>
</evidence>
<dbReference type="Pfam" id="PF03004">
    <property type="entry name" value="Transposase_24"/>
    <property type="match status" value="1"/>
</dbReference>
<dbReference type="PRINTS" id="PR00385">
    <property type="entry name" value="P450"/>
</dbReference>
<dbReference type="Gene3D" id="1.10.630.10">
    <property type="entry name" value="Cytochrome P450"/>
    <property type="match status" value="1"/>
</dbReference>
<feature type="region of interest" description="Disordered" evidence="5">
    <location>
        <begin position="1"/>
        <end position="21"/>
    </location>
</feature>
<evidence type="ECO:0000313" key="8">
    <source>
        <dbReference type="Proteomes" id="UP001457282"/>
    </source>
</evidence>
<keyword evidence="6" id="KW-1133">Transmembrane helix</keyword>
<dbReference type="Pfam" id="PF00067">
    <property type="entry name" value="p450"/>
    <property type="match status" value="1"/>
</dbReference>
<dbReference type="PANTHER" id="PTHR47955">
    <property type="entry name" value="CYTOCHROME P450 FAMILY 71 PROTEIN"/>
    <property type="match status" value="1"/>
</dbReference>
<keyword evidence="2 4" id="KW-0479">Metal-binding</keyword>
<feature type="region of interest" description="Disordered" evidence="5">
    <location>
        <begin position="691"/>
        <end position="715"/>
    </location>
</feature>
<keyword evidence="8" id="KW-1185">Reference proteome</keyword>
<comment type="caution">
    <text evidence="7">The sequence shown here is derived from an EMBL/GenBank/DDBJ whole genome shotgun (WGS) entry which is preliminary data.</text>
</comment>
<dbReference type="PANTHER" id="PTHR47955:SF15">
    <property type="entry name" value="CYTOCHROME P450 71A2-LIKE"/>
    <property type="match status" value="1"/>
</dbReference>
<organism evidence="7 8">
    <name type="scientific">Rubus argutus</name>
    <name type="common">Southern blackberry</name>
    <dbReference type="NCBI Taxonomy" id="59490"/>
    <lineage>
        <taxon>Eukaryota</taxon>
        <taxon>Viridiplantae</taxon>
        <taxon>Streptophyta</taxon>
        <taxon>Embryophyta</taxon>
        <taxon>Tracheophyta</taxon>
        <taxon>Spermatophyta</taxon>
        <taxon>Magnoliopsida</taxon>
        <taxon>eudicotyledons</taxon>
        <taxon>Gunneridae</taxon>
        <taxon>Pentapetalae</taxon>
        <taxon>rosids</taxon>
        <taxon>fabids</taxon>
        <taxon>Rosales</taxon>
        <taxon>Rosaceae</taxon>
        <taxon>Rosoideae</taxon>
        <taxon>Rosoideae incertae sedis</taxon>
        <taxon>Rubus</taxon>
    </lineage>
</organism>
<dbReference type="GO" id="GO:0020037">
    <property type="term" value="F:heme binding"/>
    <property type="evidence" value="ECO:0007669"/>
    <property type="project" value="InterPro"/>
</dbReference>
<dbReference type="InterPro" id="IPR004252">
    <property type="entry name" value="Probable_transposase_24"/>
</dbReference>
<dbReference type="InterPro" id="IPR017972">
    <property type="entry name" value="Cyt_P450_CS"/>
</dbReference>